<evidence type="ECO:0000259" key="2">
    <source>
        <dbReference type="PROSITE" id="PS50042"/>
    </source>
</evidence>
<evidence type="ECO:0000256" key="1">
    <source>
        <dbReference type="SAM" id="MobiDB-lite"/>
    </source>
</evidence>
<dbReference type="PROSITE" id="PS50042">
    <property type="entry name" value="CNMP_BINDING_3"/>
    <property type="match status" value="2"/>
</dbReference>
<organism evidence="3 4">
    <name type="scientific">Aduncisulcus paluster</name>
    <dbReference type="NCBI Taxonomy" id="2918883"/>
    <lineage>
        <taxon>Eukaryota</taxon>
        <taxon>Metamonada</taxon>
        <taxon>Carpediemonas-like organisms</taxon>
        <taxon>Aduncisulcus</taxon>
    </lineage>
</organism>
<dbReference type="InterPro" id="IPR018488">
    <property type="entry name" value="cNMP-bd_CS"/>
</dbReference>
<proteinExistence type="predicted"/>
<dbReference type="PANTHER" id="PTHR11635">
    <property type="entry name" value="CAMP-DEPENDENT PROTEIN KINASE REGULATORY CHAIN"/>
    <property type="match status" value="1"/>
</dbReference>
<name>A0ABQ5K168_9EUKA</name>
<reference evidence="3" key="1">
    <citation type="submission" date="2022-03" db="EMBL/GenBank/DDBJ databases">
        <title>Draft genome sequence of Aduncisulcus paluster, a free-living microaerophilic Fornicata.</title>
        <authorList>
            <person name="Yuyama I."/>
            <person name="Kume K."/>
            <person name="Tamura T."/>
            <person name="Inagaki Y."/>
            <person name="Hashimoto T."/>
        </authorList>
    </citation>
    <scope>NUCLEOTIDE SEQUENCE</scope>
    <source>
        <strain evidence="3">NY0171</strain>
    </source>
</reference>
<dbReference type="Proteomes" id="UP001057375">
    <property type="component" value="Unassembled WGS sequence"/>
</dbReference>
<dbReference type="EMBL" id="BQXS01012304">
    <property type="protein sequence ID" value="GKT21228.1"/>
    <property type="molecule type" value="Genomic_DNA"/>
</dbReference>
<protein>
    <recommendedName>
        <fullName evidence="2">Cyclic nucleotide-binding domain-containing protein</fullName>
    </recommendedName>
</protein>
<keyword evidence="4" id="KW-1185">Reference proteome</keyword>
<dbReference type="InterPro" id="IPR018490">
    <property type="entry name" value="cNMP-bd_dom_sf"/>
</dbReference>
<dbReference type="SUPFAM" id="SSF51206">
    <property type="entry name" value="cAMP-binding domain-like"/>
    <property type="match status" value="2"/>
</dbReference>
<feature type="domain" description="Cyclic nucleotide-binding" evidence="2">
    <location>
        <begin position="39"/>
        <end position="160"/>
    </location>
</feature>
<dbReference type="SMART" id="SM00100">
    <property type="entry name" value="cNMP"/>
    <property type="match status" value="2"/>
</dbReference>
<dbReference type="InterPro" id="IPR000595">
    <property type="entry name" value="cNMP-bd_dom"/>
</dbReference>
<dbReference type="Pfam" id="PF00027">
    <property type="entry name" value="cNMP_binding"/>
    <property type="match status" value="3"/>
</dbReference>
<feature type="compositionally biased region" description="Acidic residues" evidence="1">
    <location>
        <begin position="221"/>
        <end position="230"/>
    </location>
</feature>
<dbReference type="InterPro" id="IPR050503">
    <property type="entry name" value="cAMP-dep_PK_reg_su-like"/>
</dbReference>
<feature type="domain" description="Cyclic nucleotide-binding" evidence="2">
    <location>
        <begin position="163"/>
        <end position="308"/>
    </location>
</feature>
<dbReference type="PROSITE" id="PS00888">
    <property type="entry name" value="CNMP_BINDING_1"/>
    <property type="match status" value="2"/>
</dbReference>
<feature type="region of interest" description="Disordered" evidence="1">
    <location>
        <begin position="217"/>
        <end position="237"/>
    </location>
</feature>
<dbReference type="CDD" id="cd00038">
    <property type="entry name" value="CAP_ED"/>
    <property type="match status" value="2"/>
</dbReference>
<dbReference type="PRINTS" id="PR00103">
    <property type="entry name" value="CAMPKINASE"/>
</dbReference>
<evidence type="ECO:0000313" key="4">
    <source>
        <dbReference type="Proteomes" id="UP001057375"/>
    </source>
</evidence>
<dbReference type="Gene3D" id="2.60.120.10">
    <property type="entry name" value="Jelly Rolls"/>
    <property type="match status" value="2"/>
</dbReference>
<accession>A0ABQ5K168</accession>
<dbReference type="PROSITE" id="PS00889">
    <property type="entry name" value="CNMP_BINDING_2"/>
    <property type="match status" value="1"/>
</dbReference>
<sequence length="340" mass="38344">MGRKDKTTSLFRPSSGAEEVLKPEADMKIISDSLKRNFLFQHLEEDMRRELAKFMKIEEVEDGEDIVTQGEKGHKFYIIKKGSCDVWKARDDDSLPECVATLPETTLFGELALLMGDARAATVRAKGPVELWVGDGEECRAILIQGQKRQRELYHEFISSVPFMGVLSLEEQNYLCDTLKPLVFAPGEVIIKEGEKGNNFYFVETGRVVVSRKKGPKTIEMGEEEEESEKESEPKSEYIPEGDEMLCFLESREFFGEAALMHEDAVRNATITAQTDCRILSIDKSSFARLIAGHGDLGDKMLHERAKGPIVGVRDVDSGVDEEEKPEKKHKRRSVLCCVM</sequence>
<evidence type="ECO:0000313" key="3">
    <source>
        <dbReference type="EMBL" id="GKT21228.1"/>
    </source>
</evidence>
<dbReference type="InterPro" id="IPR014710">
    <property type="entry name" value="RmlC-like_jellyroll"/>
</dbReference>
<gene>
    <name evidence="3" type="ORF">ADUPG1_011845</name>
</gene>
<comment type="caution">
    <text evidence="3">The sequence shown here is derived from an EMBL/GenBank/DDBJ whole genome shotgun (WGS) entry which is preliminary data.</text>
</comment>
<dbReference type="PANTHER" id="PTHR11635:SF152">
    <property type="entry name" value="CAMP-DEPENDENT PROTEIN KINASE TYPE I REGULATORY SUBUNIT-RELATED"/>
    <property type="match status" value="1"/>
</dbReference>